<dbReference type="SUPFAM" id="SSF48695">
    <property type="entry name" value="Multiheme cytochromes"/>
    <property type="match status" value="1"/>
</dbReference>
<feature type="signal peptide" evidence="2">
    <location>
        <begin position="1"/>
        <end position="30"/>
    </location>
</feature>
<comment type="caution">
    <text evidence="4">The sequence shown here is derived from an EMBL/GenBank/DDBJ whole genome shotgun (WGS) entry which is preliminary data.</text>
</comment>
<evidence type="ECO:0000259" key="3">
    <source>
        <dbReference type="Pfam" id="PF13435"/>
    </source>
</evidence>
<feature type="domain" description="Cytochrome c-552/4" evidence="3">
    <location>
        <begin position="38"/>
        <end position="115"/>
    </location>
</feature>
<sequence length="382" mass="40028">MRPRSVRGIAGALLGVTVAASLFPRGAAQAAEPRSSRVCSSCHGEIKKQWEKSSMAGSWTNPVFQAFLADAKAELGEGAQAGCISCHAPLAAVTGDVKVTDPVNQEGITCNFCHSVSAVEVSPKPASYTWDAADPILMRGPFEDAESGTAHGSVQSNIMAQGEFCASCHWYAGDGEGLVFEGTHAQWKASKAAAAGKQCQDCHMPPAPGKASLIAKKTRDKIWAHTFAGAHTAGALDSVASVAAAVESGKLKLTVRNTRGGHSLPGGGASMRAITLEVVYQDGAGMELARVPVQTYDTEFADANGKSPVPKWLAKKVARSNEIPADEAKVEWSEIPPGAKKAEAVLTYHFLLPAYRAALVAKKVDLTGRDPVVMARARVAIP</sequence>
<dbReference type="AlphaFoldDB" id="A0A538TK55"/>
<proteinExistence type="predicted"/>
<accession>A0A538TK55</accession>
<dbReference type="InterPro" id="IPR023155">
    <property type="entry name" value="Cyt_c-552/4"/>
</dbReference>
<dbReference type="Proteomes" id="UP000317691">
    <property type="component" value="Unassembled WGS sequence"/>
</dbReference>
<reference evidence="4 5" key="1">
    <citation type="journal article" date="2019" name="Nat. Microbiol.">
        <title>Mediterranean grassland soil C-N compound turnover is dependent on rainfall and depth, and is mediated by genomically divergent microorganisms.</title>
        <authorList>
            <person name="Diamond S."/>
            <person name="Andeer P.F."/>
            <person name="Li Z."/>
            <person name="Crits-Christoph A."/>
            <person name="Burstein D."/>
            <person name="Anantharaman K."/>
            <person name="Lane K.R."/>
            <person name="Thomas B.C."/>
            <person name="Pan C."/>
            <person name="Northen T.R."/>
            <person name="Banfield J.F."/>
        </authorList>
    </citation>
    <scope>NUCLEOTIDE SEQUENCE [LARGE SCALE GENOMIC DNA]</scope>
    <source>
        <strain evidence="4">WS_9</strain>
    </source>
</reference>
<name>A0A538TK55_UNCEI</name>
<evidence type="ECO:0000313" key="4">
    <source>
        <dbReference type="EMBL" id="TMQ64005.1"/>
    </source>
</evidence>
<organism evidence="4 5">
    <name type="scientific">Eiseniibacteriota bacterium</name>
    <dbReference type="NCBI Taxonomy" id="2212470"/>
    <lineage>
        <taxon>Bacteria</taxon>
        <taxon>Candidatus Eiseniibacteriota</taxon>
    </lineage>
</organism>
<protein>
    <recommendedName>
        <fullName evidence="3">Cytochrome c-552/4 domain-containing protein</fullName>
    </recommendedName>
</protein>
<gene>
    <name evidence="4" type="ORF">E6K79_08430</name>
</gene>
<evidence type="ECO:0000313" key="5">
    <source>
        <dbReference type="Proteomes" id="UP000317691"/>
    </source>
</evidence>
<dbReference type="InterPro" id="IPR051829">
    <property type="entry name" value="Multiheme_Cytochr_ET"/>
</dbReference>
<dbReference type="EMBL" id="VBOZ01000028">
    <property type="protein sequence ID" value="TMQ64005.1"/>
    <property type="molecule type" value="Genomic_DNA"/>
</dbReference>
<dbReference type="Gene3D" id="1.10.1130.10">
    <property type="entry name" value="Flavocytochrome C3, Chain A"/>
    <property type="match status" value="1"/>
</dbReference>
<feature type="chain" id="PRO_5021999298" description="Cytochrome c-552/4 domain-containing protein" evidence="2">
    <location>
        <begin position="31"/>
        <end position="382"/>
    </location>
</feature>
<evidence type="ECO:0000256" key="2">
    <source>
        <dbReference type="SAM" id="SignalP"/>
    </source>
</evidence>
<keyword evidence="1 2" id="KW-0732">Signal</keyword>
<dbReference type="Pfam" id="PF13435">
    <property type="entry name" value="Cytochrome_C554"/>
    <property type="match status" value="1"/>
</dbReference>
<dbReference type="InterPro" id="IPR036280">
    <property type="entry name" value="Multihaem_cyt_sf"/>
</dbReference>
<dbReference type="PANTHER" id="PTHR35038">
    <property type="entry name" value="DISSIMILATORY SULFITE REDUCTASE SIRA"/>
    <property type="match status" value="1"/>
</dbReference>
<evidence type="ECO:0000256" key="1">
    <source>
        <dbReference type="ARBA" id="ARBA00022729"/>
    </source>
</evidence>